<keyword evidence="4" id="KW-1185">Reference proteome</keyword>
<dbReference type="EMBL" id="BMEL01000001">
    <property type="protein sequence ID" value="GGF10842.1"/>
    <property type="molecule type" value="Genomic_DNA"/>
</dbReference>
<reference evidence="3" key="1">
    <citation type="journal article" date="2014" name="Int. J. Syst. Evol. Microbiol.">
        <title>Complete genome sequence of Corynebacterium casei LMG S-19264T (=DSM 44701T), isolated from a smear-ripened cheese.</title>
        <authorList>
            <consortium name="US DOE Joint Genome Institute (JGI-PGF)"/>
            <person name="Walter F."/>
            <person name="Albersmeier A."/>
            <person name="Kalinowski J."/>
            <person name="Ruckert C."/>
        </authorList>
    </citation>
    <scope>NUCLEOTIDE SEQUENCE</scope>
    <source>
        <strain evidence="3">CGMCC 1.12153</strain>
    </source>
</reference>
<dbReference type="AlphaFoldDB" id="A0A917ESU3"/>
<sequence>MVYFLLVISFIINGIIIFALFTLFTRVKRTEEIELRRNEVAREIEDLFSSYLLEIKEENKRLETNLSRQDKNGFTRENREQKRESYLPPHPSQENRRYEPSPHSRVIKLHKEGETVDDIAKQLNLGITETELIIKFHQKK</sequence>
<proteinExistence type="predicted"/>
<keyword evidence="2" id="KW-0812">Transmembrane</keyword>
<comment type="caution">
    <text evidence="3">The sequence shown here is derived from an EMBL/GenBank/DDBJ whole genome shotgun (WGS) entry which is preliminary data.</text>
</comment>
<evidence type="ECO:0000256" key="2">
    <source>
        <dbReference type="SAM" id="Phobius"/>
    </source>
</evidence>
<feature type="region of interest" description="Disordered" evidence="1">
    <location>
        <begin position="64"/>
        <end position="104"/>
    </location>
</feature>
<protein>
    <submittedName>
        <fullName evidence="3">Swarming motility protein SwrB</fullName>
    </submittedName>
</protein>
<gene>
    <name evidence="3" type="primary">swrB</name>
    <name evidence="3" type="ORF">GCM10010954_06810</name>
</gene>
<dbReference type="Proteomes" id="UP000660110">
    <property type="component" value="Unassembled WGS sequence"/>
</dbReference>
<dbReference type="InterPro" id="IPR046118">
    <property type="entry name" value="DUF6115"/>
</dbReference>
<evidence type="ECO:0000313" key="4">
    <source>
        <dbReference type="Proteomes" id="UP000660110"/>
    </source>
</evidence>
<accession>A0A917ESU3</accession>
<reference evidence="3" key="2">
    <citation type="submission" date="2020-09" db="EMBL/GenBank/DDBJ databases">
        <authorList>
            <person name="Sun Q."/>
            <person name="Zhou Y."/>
        </authorList>
    </citation>
    <scope>NUCLEOTIDE SEQUENCE</scope>
    <source>
        <strain evidence="3">CGMCC 1.12153</strain>
    </source>
</reference>
<dbReference type="RefSeq" id="WP_188376050.1">
    <property type="nucleotide sequence ID" value="NZ_BMEL01000001.1"/>
</dbReference>
<keyword evidence="2" id="KW-1133">Transmembrane helix</keyword>
<feature type="compositionally biased region" description="Basic and acidic residues" evidence="1">
    <location>
        <begin position="64"/>
        <end position="85"/>
    </location>
</feature>
<organism evidence="3 4">
    <name type="scientific">Halobacillus andaensis</name>
    <dbReference type="NCBI Taxonomy" id="1176239"/>
    <lineage>
        <taxon>Bacteria</taxon>
        <taxon>Bacillati</taxon>
        <taxon>Bacillota</taxon>
        <taxon>Bacilli</taxon>
        <taxon>Bacillales</taxon>
        <taxon>Bacillaceae</taxon>
        <taxon>Halobacillus</taxon>
    </lineage>
</organism>
<evidence type="ECO:0000256" key="1">
    <source>
        <dbReference type="SAM" id="MobiDB-lite"/>
    </source>
</evidence>
<name>A0A917ESU3_HALAA</name>
<feature type="compositionally biased region" description="Basic and acidic residues" evidence="1">
    <location>
        <begin position="93"/>
        <end position="102"/>
    </location>
</feature>
<keyword evidence="2" id="KW-0472">Membrane</keyword>
<feature type="transmembrane region" description="Helical" evidence="2">
    <location>
        <begin position="6"/>
        <end position="27"/>
    </location>
</feature>
<dbReference type="Pfam" id="PF19610">
    <property type="entry name" value="DUF6115"/>
    <property type="match status" value="1"/>
</dbReference>
<evidence type="ECO:0000313" key="3">
    <source>
        <dbReference type="EMBL" id="GGF10842.1"/>
    </source>
</evidence>